<organism evidence="1 2">
    <name type="scientific">Microscilla marina ATCC 23134</name>
    <dbReference type="NCBI Taxonomy" id="313606"/>
    <lineage>
        <taxon>Bacteria</taxon>
        <taxon>Pseudomonadati</taxon>
        <taxon>Bacteroidota</taxon>
        <taxon>Cytophagia</taxon>
        <taxon>Cytophagales</taxon>
        <taxon>Microscillaceae</taxon>
        <taxon>Microscilla</taxon>
    </lineage>
</organism>
<accession>A1ZPT7</accession>
<evidence type="ECO:0000313" key="1">
    <source>
        <dbReference type="EMBL" id="EAY27592.1"/>
    </source>
</evidence>
<dbReference type="EMBL" id="AAWS01000022">
    <property type="protein sequence ID" value="EAY27592.1"/>
    <property type="molecule type" value="Genomic_DNA"/>
</dbReference>
<keyword evidence="2" id="KW-1185">Reference proteome</keyword>
<dbReference type="AlphaFoldDB" id="A1ZPT7"/>
<protein>
    <submittedName>
        <fullName evidence="1">Uncharacterized protein</fullName>
    </submittedName>
</protein>
<proteinExistence type="predicted"/>
<dbReference type="RefSeq" id="WP_002699241.1">
    <property type="nucleotide sequence ID" value="NZ_AAWS01000022.1"/>
</dbReference>
<dbReference type="Proteomes" id="UP000004095">
    <property type="component" value="Unassembled WGS sequence"/>
</dbReference>
<name>A1ZPT7_MICM2</name>
<sequence length="132" mass="14922">MIQKINFDKLKKLLSSEDEANKLIAFEIIQSSGMEIPEGLTCYLVESADICIKYGSPFIDVISGSDACGGLSYLVKVINKRNIEKKSYQSIAEEANNKNDRIVEKCIDYIRGHTDDEIKAMILREMKNIIEL</sequence>
<comment type="caution">
    <text evidence="1">The sequence shown here is derived from an EMBL/GenBank/DDBJ whole genome shotgun (WGS) entry which is preliminary data.</text>
</comment>
<evidence type="ECO:0000313" key="2">
    <source>
        <dbReference type="Proteomes" id="UP000004095"/>
    </source>
</evidence>
<gene>
    <name evidence="1" type="ORF">M23134_02839</name>
</gene>
<reference evidence="1 2" key="1">
    <citation type="submission" date="2007-01" db="EMBL/GenBank/DDBJ databases">
        <authorList>
            <person name="Haygood M."/>
            <person name="Podell S."/>
            <person name="Anderson C."/>
            <person name="Hopkinson B."/>
            <person name="Roe K."/>
            <person name="Barbeau K."/>
            <person name="Gaasterland T."/>
            <person name="Ferriera S."/>
            <person name="Johnson J."/>
            <person name="Kravitz S."/>
            <person name="Beeson K."/>
            <person name="Sutton G."/>
            <person name="Rogers Y.-H."/>
            <person name="Friedman R."/>
            <person name="Frazier M."/>
            <person name="Venter J.C."/>
        </authorList>
    </citation>
    <scope>NUCLEOTIDE SEQUENCE [LARGE SCALE GENOMIC DNA]</scope>
    <source>
        <strain evidence="1 2">ATCC 23134</strain>
    </source>
</reference>